<dbReference type="OrthoDB" id="10256176at2759"/>
<dbReference type="InterPro" id="IPR010920">
    <property type="entry name" value="LSM_dom_sf"/>
</dbReference>
<dbReference type="Proteomes" id="UP001151699">
    <property type="component" value="Unassembled WGS sequence"/>
</dbReference>
<dbReference type="SUPFAM" id="SSF50182">
    <property type="entry name" value="Sm-like ribonucleoproteins"/>
    <property type="match status" value="1"/>
</dbReference>
<feature type="domain" description="Sm" evidence="1">
    <location>
        <begin position="18"/>
        <end position="83"/>
    </location>
</feature>
<dbReference type="GO" id="GO:0071254">
    <property type="term" value="C:cytoplasmic U snRNP body"/>
    <property type="evidence" value="ECO:0007669"/>
    <property type="project" value="TreeGrafter"/>
</dbReference>
<reference evidence="2" key="1">
    <citation type="submission" date="2022-07" db="EMBL/GenBank/DDBJ databases">
        <authorList>
            <person name="Trinca V."/>
            <person name="Uliana J.V.C."/>
            <person name="Torres T.T."/>
            <person name="Ward R.J."/>
            <person name="Monesi N."/>
        </authorList>
    </citation>
    <scope>NUCLEOTIDE SEQUENCE</scope>
    <source>
        <strain evidence="2">HSMRA1968</strain>
        <tissue evidence="2">Whole embryos</tissue>
    </source>
</reference>
<protein>
    <submittedName>
        <fullName evidence="2">U7 snRNA-associated Sm-like protein LSm10</fullName>
    </submittedName>
</protein>
<sequence>MNKASRREAYLQHNELVIVPHLLKNKNTIIDLRNETSVAGTIDDVDGYMNVAMRNAVFLDQRNKQHSFESYFIPARTIRYIHLPES</sequence>
<dbReference type="GO" id="GO:0071208">
    <property type="term" value="F:histone pre-mRNA DCP binding"/>
    <property type="evidence" value="ECO:0007669"/>
    <property type="project" value="TreeGrafter"/>
</dbReference>
<dbReference type="CDD" id="cd01733">
    <property type="entry name" value="LSm10"/>
    <property type="match status" value="1"/>
</dbReference>
<dbReference type="Gene3D" id="2.30.30.100">
    <property type="match status" value="1"/>
</dbReference>
<accession>A0A9Q0MM35</accession>
<comment type="caution">
    <text evidence="2">The sequence shown here is derived from an EMBL/GenBank/DDBJ whole genome shotgun (WGS) entry which is preliminary data.</text>
</comment>
<gene>
    <name evidence="2" type="primary">Lsm10</name>
    <name evidence="2" type="ORF">Bhyg_15735</name>
</gene>
<proteinExistence type="predicted"/>
<dbReference type="GO" id="GO:0006398">
    <property type="term" value="P:mRNA 3'-end processing by stem-loop binding and cleavage"/>
    <property type="evidence" value="ECO:0007669"/>
    <property type="project" value="TreeGrafter"/>
</dbReference>
<evidence type="ECO:0000313" key="2">
    <source>
        <dbReference type="EMBL" id="KAJ6631756.1"/>
    </source>
</evidence>
<dbReference type="GO" id="GO:0071209">
    <property type="term" value="F:U7 snRNA binding"/>
    <property type="evidence" value="ECO:0007669"/>
    <property type="project" value="TreeGrafter"/>
</dbReference>
<evidence type="ECO:0000313" key="3">
    <source>
        <dbReference type="Proteomes" id="UP001151699"/>
    </source>
</evidence>
<organism evidence="2 3">
    <name type="scientific">Pseudolycoriella hygida</name>
    <dbReference type="NCBI Taxonomy" id="35572"/>
    <lineage>
        <taxon>Eukaryota</taxon>
        <taxon>Metazoa</taxon>
        <taxon>Ecdysozoa</taxon>
        <taxon>Arthropoda</taxon>
        <taxon>Hexapoda</taxon>
        <taxon>Insecta</taxon>
        <taxon>Pterygota</taxon>
        <taxon>Neoptera</taxon>
        <taxon>Endopterygota</taxon>
        <taxon>Diptera</taxon>
        <taxon>Nematocera</taxon>
        <taxon>Sciaroidea</taxon>
        <taxon>Sciaridae</taxon>
        <taxon>Pseudolycoriella</taxon>
    </lineage>
</organism>
<dbReference type="Pfam" id="PF01423">
    <property type="entry name" value="LSM"/>
    <property type="match status" value="1"/>
</dbReference>
<dbReference type="EMBL" id="WJQU01002657">
    <property type="protein sequence ID" value="KAJ6631756.1"/>
    <property type="molecule type" value="Genomic_DNA"/>
</dbReference>
<dbReference type="PANTHER" id="PTHR21196">
    <property type="entry name" value="U7 SNRNA-ASSOCIATED SM-LIKE PROTEIN LSM10"/>
    <property type="match status" value="1"/>
</dbReference>
<dbReference type="InterPro" id="IPR052840">
    <property type="entry name" value="U7_snRNA_Sm-like"/>
</dbReference>
<dbReference type="PANTHER" id="PTHR21196:SF1">
    <property type="entry name" value="U7 SNRNA-ASSOCIATED SM-LIKE PROTEIN LSM10"/>
    <property type="match status" value="1"/>
</dbReference>
<dbReference type="AlphaFoldDB" id="A0A9Q0MM35"/>
<dbReference type="GO" id="GO:0016604">
    <property type="term" value="C:nuclear body"/>
    <property type="evidence" value="ECO:0007669"/>
    <property type="project" value="TreeGrafter"/>
</dbReference>
<keyword evidence="3" id="KW-1185">Reference proteome</keyword>
<feature type="non-terminal residue" evidence="2">
    <location>
        <position position="86"/>
    </location>
</feature>
<dbReference type="InterPro" id="IPR001163">
    <property type="entry name" value="Sm_dom_euk/arc"/>
</dbReference>
<dbReference type="SMART" id="SM00651">
    <property type="entry name" value="Sm"/>
    <property type="match status" value="1"/>
</dbReference>
<name>A0A9Q0MM35_9DIPT</name>
<evidence type="ECO:0000259" key="1">
    <source>
        <dbReference type="SMART" id="SM00651"/>
    </source>
</evidence>